<dbReference type="Proteomes" id="UP000184516">
    <property type="component" value="Unassembled WGS sequence"/>
</dbReference>
<dbReference type="InterPro" id="IPR051906">
    <property type="entry name" value="TolC-like"/>
</dbReference>
<dbReference type="SUPFAM" id="SSF56954">
    <property type="entry name" value="Outer membrane efflux proteins (OEP)"/>
    <property type="match status" value="1"/>
</dbReference>
<evidence type="ECO:0000256" key="3">
    <source>
        <dbReference type="ARBA" id="ARBA00022448"/>
    </source>
</evidence>
<evidence type="ECO:0000256" key="1">
    <source>
        <dbReference type="ARBA" id="ARBA00004442"/>
    </source>
</evidence>
<evidence type="ECO:0000256" key="6">
    <source>
        <dbReference type="ARBA" id="ARBA00023136"/>
    </source>
</evidence>
<dbReference type="GO" id="GO:0015288">
    <property type="term" value="F:porin activity"/>
    <property type="evidence" value="ECO:0007669"/>
    <property type="project" value="TreeGrafter"/>
</dbReference>
<gene>
    <name evidence="10" type="ORF">SAMN05443549_106102</name>
</gene>
<reference evidence="11" key="1">
    <citation type="submission" date="2016-11" db="EMBL/GenBank/DDBJ databases">
        <authorList>
            <person name="Varghese N."/>
            <person name="Submissions S."/>
        </authorList>
    </citation>
    <scope>NUCLEOTIDE SEQUENCE [LARGE SCALE GENOMIC DNA]</scope>
    <source>
        <strain evidence="11">DSM 19978</strain>
    </source>
</reference>
<dbReference type="Gene3D" id="1.20.1600.10">
    <property type="entry name" value="Outer membrane efflux proteins (OEP)"/>
    <property type="match status" value="1"/>
</dbReference>
<dbReference type="GO" id="GO:1990281">
    <property type="term" value="C:efflux pump complex"/>
    <property type="evidence" value="ECO:0007669"/>
    <property type="project" value="TreeGrafter"/>
</dbReference>
<feature type="chain" id="PRO_5012047784" evidence="9">
    <location>
        <begin position="19"/>
        <end position="414"/>
    </location>
</feature>
<dbReference type="OrthoDB" id="976750at2"/>
<feature type="signal peptide" evidence="9">
    <location>
        <begin position="1"/>
        <end position="18"/>
    </location>
</feature>
<dbReference type="GO" id="GO:0009279">
    <property type="term" value="C:cell outer membrane"/>
    <property type="evidence" value="ECO:0007669"/>
    <property type="project" value="UniProtKB-SubCell"/>
</dbReference>
<organism evidence="10 11">
    <name type="scientific">Flavobacterium fluvii</name>
    <dbReference type="NCBI Taxonomy" id="468056"/>
    <lineage>
        <taxon>Bacteria</taxon>
        <taxon>Pseudomonadati</taxon>
        <taxon>Bacteroidota</taxon>
        <taxon>Flavobacteriia</taxon>
        <taxon>Flavobacteriales</taxon>
        <taxon>Flavobacteriaceae</taxon>
        <taxon>Flavobacterium</taxon>
    </lineage>
</organism>
<dbReference type="PANTHER" id="PTHR30026:SF20">
    <property type="entry name" value="OUTER MEMBRANE PROTEIN TOLC"/>
    <property type="match status" value="1"/>
</dbReference>
<feature type="coiled-coil region" evidence="8">
    <location>
        <begin position="328"/>
        <end position="355"/>
    </location>
</feature>
<protein>
    <submittedName>
        <fullName evidence="10">Outer membrane protein TolC</fullName>
    </submittedName>
</protein>
<proteinExistence type="inferred from homology"/>
<dbReference type="EMBL" id="FQWB01000006">
    <property type="protein sequence ID" value="SHG74424.1"/>
    <property type="molecule type" value="Genomic_DNA"/>
</dbReference>
<evidence type="ECO:0000256" key="7">
    <source>
        <dbReference type="ARBA" id="ARBA00023237"/>
    </source>
</evidence>
<keyword evidence="5" id="KW-0812">Transmembrane</keyword>
<evidence type="ECO:0000256" key="5">
    <source>
        <dbReference type="ARBA" id="ARBA00022692"/>
    </source>
</evidence>
<dbReference type="AlphaFoldDB" id="A0A1M5MAP9"/>
<dbReference type="RefSeq" id="WP_073371348.1">
    <property type="nucleotide sequence ID" value="NZ_FQWB01000006.1"/>
</dbReference>
<dbReference type="PANTHER" id="PTHR30026">
    <property type="entry name" value="OUTER MEMBRANE PROTEIN TOLC"/>
    <property type="match status" value="1"/>
</dbReference>
<keyword evidence="6" id="KW-0472">Membrane</keyword>
<keyword evidence="9" id="KW-0732">Signal</keyword>
<evidence type="ECO:0000313" key="10">
    <source>
        <dbReference type="EMBL" id="SHG74424.1"/>
    </source>
</evidence>
<keyword evidence="11" id="KW-1185">Reference proteome</keyword>
<dbReference type="GO" id="GO:0015562">
    <property type="term" value="F:efflux transmembrane transporter activity"/>
    <property type="evidence" value="ECO:0007669"/>
    <property type="project" value="InterPro"/>
</dbReference>
<comment type="subcellular location">
    <subcellularLocation>
        <location evidence="1">Cell outer membrane</location>
    </subcellularLocation>
</comment>
<keyword evidence="7" id="KW-0998">Cell outer membrane</keyword>
<name>A0A1M5MAP9_9FLAO</name>
<evidence type="ECO:0000256" key="9">
    <source>
        <dbReference type="SAM" id="SignalP"/>
    </source>
</evidence>
<comment type="similarity">
    <text evidence="2">Belongs to the outer membrane factor (OMF) (TC 1.B.17) family.</text>
</comment>
<evidence type="ECO:0000313" key="11">
    <source>
        <dbReference type="Proteomes" id="UP000184516"/>
    </source>
</evidence>
<accession>A0A1M5MAP9</accession>
<evidence type="ECO:0000256" key="8">
    <source>
        <dbReference type="SAM" id="Coils"/>
    </source>
</evidence>
<dbReference type="InterPro" id="IPR003423">
    <property type="entry name" value="OMP_efflux"/>
</dbReference>
<evidence type="ECO:0000256" key="2">
    <source>
        <dbReference type="ARBA" id="ARBA00007613"/>
    </source>
</evidence>
<keyword evidence="4" id="KW-1134">Transmembrane beta strand</keyword>
<keyword evidence="3" id="KW-0813">Transport</keyword>
<keyword evidence="8" id="KW-0175">Coiled coil</keyword>
<dbReference type="Pfam" id="PF02321">
    <property type="entry name" value="OEP"/>
    <property type="match status" value="1"/>
</dbReference>
<sequence length="414" mass="47067">MNRILITSFLLLVFYSNAQQSLTLEDCYALANKNYPIAKQIGLLQQKSDYEVEALKTGKLPKVDLNAQGTYQNQVTTIPNPFIEPLNKDQYRVNLDVNQLIYNGGLIDANTKLKETQAKTQQQQVEVNLYQLKARINQLFFSILLLQERKDILVSKQEQLVTKIKEVKSGIQYGAILPASEKVLEAENLKIKQQLSEIKFDKKRLFENLSSLTYTTVPETTTLQKPIIITEETAANNRPELKYFDFQNQQIEASKVVVSKNNLPKINAFGTAGYGNPGLDMINNSFQPIFMVGLRANWNVFDWNKSKAEKDALTVSADIVATERETFLLNNSLQLQEMENEIKKSEEIIKTDIEIIDLRESVEKSANAQLKNGVITTSEYLVEFTNLYEARTNQKLHEIQLALAKANYQVAKGN</sequence>
<dbReference type="STRING" id="468056.SAMN05443549_106102"/>
<evidence type="ECO:0000256" key="4">
    <source>
        <dbReference type="ARBA" id="ARBA00022452"/>
    </source>
</evidence>